<dbReference type="RefSeq" id="WP_140945263.1">
    <property type="nucleotide sequence ID" value="NZ_FAOO01000010.1"/>
</dbReference>
<protein>
    <submittedName>
        <fullName evidence="1">YbbR-like protein</fullName>
    </submittedName>
</protein>
<dbReference type="Gene3D" id="2.170.120.30">
    <property type="match status" value="2"/>
</dbReference>
<proteinExistence type="predicted"/>
<dbReference type="InterPro" id="IPR053154">
    <property type="entry name" value="c-di-AMP_regulator"/>
</dbReference>
<accession>A0A0S4N624</accession>
<name>A0A0S4N624_9BACT</name>
<dbReference type="Pfam" id="PF07949">
    <property type="entry name" value="YbbR"/>
    <property type="match status" value="1"/>
</dbReference>
<gene>
    <name evidence="1" type="ORF">JGI1_01521</name>
</gene>
<evidence type="ECO:0000313" key="2">
    <source>
        <dbReference type="Proteomes" id="UP000320623"/>
    </source>
</evidence>
<dbReference type="STRING" id="1643428.GCA_001442855_01488"/>
<sequence>MKNYVSLLVSFSFAFILWLVVNLNGEYEENFKAEILVKNIPTEKSLKSDYPENINLKVKGQGWKILPIYFFYHPKIIIDLANIQKNLNIRLVNNHRVMFILPSGVKVVSVEPETLSIELDKKATKKVPIVLDFEIKKNGYDFAYPPRLNPDSVTITGAESILEKIQNIKTGKIIIEKEQKYEIVKLPLVNPNKRLITLSNETVEVIYSVDQIAEREFNLPVQVINLPQDKEVILFPPEIKVVLRGALSSLVELEYKPNEQDKNLKAFVDYRDVVSDKTGLVKPQVIVPENFKLISFSPEGLSYIIRQK</sequence>
<dbReference type="Gene3D" id="2.170.120.40">
    <property type="entry name" value="YbbR-like domain"/>
    <property type="match status" value="1"/>
</dbReference>
<dbReference type="EMBL" id="FAOO01000010">
    <property type="protein sequence ID" value="CUU06469.1"/>
    <property type="molecule type" value="Genomic_DNA"/>
</dbReference>
<reference evidence="2" key="1">
    <citation type="submission" date="2015-11" db="EMBL/GenBank/DDBJ databases">
        <authorList>
            <person name="Varghese N."/>
        </authorList>
    </citation>
    <scope>NUCLEOTIDE SEQUENCE [LARGE SCALE GENOMIC DNA]</scope>
</reference>
<dbReference type="OrthoDB" id="9812585at2"/>
<organism evidence="1 2">
    <name type="scientific">Candidatus Thermokryptus mobilis</name>
    <dbReference type="NCBI Taxonomy" id="1643428"/>
    <lineage>
        <taxon>Bacteria</taxon>
        <taxon>Pseudomonadati</taxon>
        <taxon>Candidatus Kryptoniota</taxon>
        <taxon>Candidatus Thermokryptus</taxon>
    </lineage>
</organism>
<dbReference type="InterPro" id="IPR012505">
    <property type="entry name" value="YbbR"/>
</dbReference>
<keyword evidence="2" id="KW-1185">Reference proteome</keyword>
<evidence type="ECO:0000313" key="1">
    <source>
        <dbReference type="EMBL" id="CUU06469.1"/>
    </source>
</evidence>
<dbReference type="PANTHER" id="PTHR37804">
    <property type="entry name" value="CDAA REGULATORY PROTEIN CDAR"/>
    <property type="match status" value="1"/>
</dbReference>
<dbReference type="Proteomes" id="UP000320623">
    <property type="component" value="Unassembled WGS sequence"/>
</dbReference>
<dbReference type="PANTHER" id="PTHR37804:SF1">
    <property type="entry name" value="CDAA REGULATORY PROTEIN CDAR"/>
    <property type="match status" value="1"/>
</dbReference>
<dbReference type="AlphaFoldDB" id="A0A0S4N624"/>